<organism evidence="1 2">
    <name type="scientific">Grifola frondosa</name>
    <name type="common">Maitake</name>
    <name type="synonym">Polyporus frondosus</name>
    <dbReference type="NCBI Taxonomy" id="5627"/>
    <lineage>
        <taxon>Eukaryota</taxon>
        <taxon>Fungi</taxon>
        <taxon>Dikarya</taxon>
        <taxon>Basidiomycota</taxon>
        <taxon>Agaricomycotina</taxon>
        <taxon>Agaricomycetes</taxon>
        <taxon>Polyporales</taxon>
        <taxon>Grifolaceae</taxon>
        <taxon>Grifola</taxon>
    </lineage>
</organism>
<gene>
    <name evidence="1" type="ORF">A0H81_10505</name>
</gene>
<dbReference type="AlphaFoldDB" id="A0A1C7LZ58"/>
<accession>A0A1C7LZ58</accession>
<name>A0A1C7LZ58_GRIFR</name>
<protein>
    <submittedName>
        <fullName evidence="1">Uncharacterized protein</fullName>
    </submittedName>
</protein>
<evidence type="ECO:0000313" key="1">
    <source>
        <dbReference type="EMBL" id="OBZ69758.1"/>
    </source>
</evidence>
<comment type="caution">
    <text evidence="1">The sequence shown here is derived from an EMBL/GenBank/DDBJ whole genome shotgun (WGS) entry which is preliminary data.</text>
</comment>
<dbReference type="OrthoDB" id="9985428at2759"/>
<sequence length="80" mass="8702">MASSFNVFTRITHVAYNIVAQIELSRQASTTTTIDFSRNSTLTAARRLSRSLPPSATGMLSFASPKKLPNVHSPVYTVST</sequence>
<reference evidence="1 2" key="1">
    <citation type="submission" date="2016-03" db="EMBL/GenBank/DDBJ databases">
        <title>Whole genome sequencing of Grifola frondosa 9006-11.</title>
        <authorList>
            <person name="Min B."/>
            <person name="Park H."/>
            <person name="Kim J.-G."/>
            <person name="Cho H."/>
            <person name="Oh Y.-L."/>
            <person name="Kong W.-S."/>
            <person name="Choi I.-G."/>
        </authorList>
    </citation>
    <scope>NUCLEOTIDE SEQUENCE [LARGE SCALE GENOMIC DNA]</scope>
    <source>
        <strain evidence="1 2">9006-11</strain>
    </source>
</reference>
<dbReference type="Proteomes" id="UP000092993">
    <property type="component" value="Unassembled WGS sequence"/>
</dbReference>
<dbReference type="EMBL" id="LUGG01000015">
    <property type="protein sequence ID" value="OBZ69758.1"/>
    <property type="molecule type" value="Genomic_DNA"/>
</dbReference>
<proteinExistence type="predicted"/>
<keyword evidence="2" id="KW-1185">Reference proteome</keyword>
<evidence type="ECO:0000313" key="2">
    <source>
        <dbReference type="Proteomes" id="UP000092993"/>
    </source>
</evidence>